<feature type="signal peptide" evidence="1">
    <location>
        <begin position="1"/>
        <end position="24"/>
    </location>
</feature>
<dbReference type="Pfam" id="PF01547">
    <property type="entry name" value="SBP_bac_1"/>
    <property type="match status" value="1"/>
</dbReference>
<keyword evidence="1" id="KW-0732">Signal</keyword>
<proteinExistence type="predicted"/>
<dbReference type="InterPro" id="IPR006059">
    <property type="entry name" value="SBP"/>
</dbReference>
<name>A0ABV6MAA2_9ACTN</name>
<sequence length="463" mass="49667">MRNTTRRSSIPLAVMLSLSLGVTACGGGDDPGPRADDANVDLKAPVTITVGDKPPTSEPEERKFFEERMAAFKAANPNITIEAREELWDAQTFQAQLAGGNLPDVLAVPFTEANSLAERRQVADISQAIKLAGLTAQLNPDLVGLVTAKDGAVYAIPTAAQALGLIYNRDLFLRAGLDPEKPPRTWPEVRDAARQISQTTGVTGFATMTTENQGGWMLAAGIYSFGGTVEDAAGAKATFNDQPAKDYLELLRGMRWQDKSMGSNFLYNAAGLVEDFAAGRIGMFIGFSGLYRPAVIRNEMPAKNFGMAPMPVGGNAAPASLTGGVIQVVSPKATPAERVAAVKWIDFFYLKQFADQSLAVAQAKAGAASGQAVTVPERPAVSQEAYDRYFEWIAPYLNVPVANFDTYIDAFDDQRLQPEPAVKAQEVYSELDAVAQKVLTKEGTDIAAVLTDAEAAVNRLLRR</sequence>
<evidence type="ECO:0000256" key="1">
    <source>
        <dbReference type="SAM" id="SignalP"/>
    </source>
</evidence>
<accession>A0ABV6MAA2</accession>
<dbReference type="InterPro" id="IPR050490">
    <property type="entry name" value="Bact_solute-bd_prot1"/>
</dbReference>
<dbReference type="EMBL" id="JBHLUH010000060">
    <property type="protein sequence ID" value="MFC0531623.1"/>
    <property type="molecule type" value="Genomic_DNA"/>
</dbReference>
<gene>
    <name evidence="2" type="ORF">ACFFIA_28650</name>
</gene>
<dbReference type="RefSeq" id="WP_377256352.1">
    <property type="nucleotide sequence ID" value="NZ_JBHLUH010000060.1"/>
</dbReference>
<dbReference type="PANTHER" id="PTHR43649:SF16">
    <property type="entry name" value="SUGAR-BINDING LIPOPROTEIN"/>
    <property type="match status" value="1"/>
</dbReference>
<dbReference type="Proteomes" id="UP001589867">
    <property type="component" value="Unassembled WGS sequence"/>
</dbReference>
<protein>
    <submittedName>
        <fullName evidence="2">Extracellular solute-binding protein</fullName>
    </submittedName>
</protein>
<organism evidence="2 3">
    <name type="scientific">Phytohabitans kaempferiae</name>
    <dbReference type="NCBI Taxonomy" id="1620943"/>
    <lineage>
        <taxon>Bacteria</taxon>
        <taxon>Bacillati</taxon>
        <taxon>Actinomycetota</taxon>
        <taxon>Actinomycetes</taxon>
        <taxon>Micromonosporales</taxon>
        <taxon>Micromonosporaceae</taxon>
    </lineage>
</organism>
<dbReference type="PROSITE" id="PS51257">
    <property type="entry name" value="PROKAR_LIPOPROTEIN"/>
    <property type="match status" value="1"/>
</dbReference>
<dbReference type="SUPFAM" id="SSF53850">
    <property type="entry name" value="Periplasmic binding protein-like II"/>
    <property type="match status" value="1"/>
</dbReference>
<keyword evidence="3" id="KW-1185">Reference proteome</keyword>
<comment type="caution">
    <text evidence="2">The sequence shown here is derived from an EMBL/GenBank/DDBJ whole genome shotgun (WGS) entry which is preliminary data.</text>
</comment>
<feature type="chain" id="PRO_5046005196" evidence="1">
    <location>
        <begin position="25"/>
        <end position="463"/>
    </location>
</feature>
<evidence type="ECO:0000313" key="3">
    <source>
        <dbReference type="Proteomes" id="UP001589867"/>
    </source>
</evidence>
<evidence type="ECO:0000313" key="2">
    <source>
        <dbReference type="EMBL" id="MFC0531623.1"/>
    </source>
</evidence>
<dbReference type="PANTHER" id="PTHR43649">
    <property type="entry name" value="ARABINOSE-BINDING PROTEIN-RELATED"/>
    <property type="match status" value="1"/>
</dbReference>
<reference evidence="2 3" key="1">
    <citation type="submission" date="2024-09" db="EMBL/GenBank/DDBJ databases">
        <authorList>
            <person name="Sun Q."/>
            <person name="Mori K."/>
        </authorList>
    </citation>
    <scope>NUCLEOTIDE SEQUENCE [LARGE SCALE GENOMIC DNA]</scope>
    <source>
        <strain evidence="2 3">TBRC 3947</strain>
    </source>
</reference>
<dbReference type="Gene3D" id="3.40.190.10">
    <property type="entry name" value="Periplasmic binding protein-like II"/>
    <property type="match status" value="1"/>
</dbReference>